<dbReference type="EMBL" id="LQYI01000085">
    <property type="protein sequence ID" value="KYC65843.1"/>
    <property type="molecule type" value="Genomic_DNA"/>
</dbReference>
<proteinExistence type="predicted"/>
<name>A0A150K8F9_HEYCO</name>
<protein>
    <submittedName>
        <fullName evidence="1">Uncharacterized protein</fullName>
    </submittedName>
</protein>
<reference evidence="1 2" key="1">
    <citation type="submission" date="2016-01" db="EMBL/GenBank/DDBJ databases">
        <title>Genome Sequences of Twelve Sporeforming Bacillus Species Isolated from Foods.</title>
        <authorList>
            <person name="Berendsen E.M."/>
            <person name="Wells-Bennik M.H."/>
            <person name="Krawcyk A.O."/>
            <person name="De Jong A."/>
            <person name="Holsappel S."/>
            <person name="Eijlander R.T."/>
            <person name="Kuipers O.P."/>
        </authorList>
    </citation>
    <scope>NUCLEOTIDE SEQUENCE [LARGE SCALE GENOMIC DNA]</scope>
    <source>
        <strain evidence="1 2">B4099</strain>
    </source>
</reference>
<dbReference type="Proteomes" id="UP000075304">
    <property type="component" value="Unassembled WGS sequence"/>
</dbReference>
<comment type="caution">
    <text evidence="1">The sequence shown here is derived from an EMBL/GenBank/DDBJ whole genome shotgun (WGS) entry which is preliminary data.</text>
</comment>
<evidence type="ECO:0000313" key="2">
    <source>
        <dbReference type="Proteomes" id="UP000075304"/>
    </source>
</evidence>
<dbReference type="AlphaFoldDB" id="A0A150K8F9"/>
<evidence type="ECO:0000313" key="1">
    <source>
        <dbReference type="EMBL" id="KYC65843.1"/>
    </source>
</evidence>
<organism evidence="1 2">
    <name type="scientific">Heyndrickxia coagulans</name>
    <name type="common">Weizmannia coagulans</name>
    <dbReference type="NCBI Taxonomy" id="1398"/>
    <lineage>
        <taxon>Bacteria</taxon>
        <taxon>Bacillati</taxon>
        <taxon>Bacillota</taxon>
        <taxon>Bacilli</taxon>
        <taxon>Bacillales</taxon>
        <taxon>Bacillaceae</taxon>
        <taxon>Heyndrickxia</taxon>
    </lineage>
</organism>
<accession>A0A150K8F9</accession>
<gene>
    <name evidence="1" type="ORF">B4099_3473</name>
</gene>
<sequence>MGIQGVIFPFPGLEKDKIMMGRLRAGGISFVSGFIVLTW</sequence>